<dbReference type="EMBL" id="AACS02000002">
    <property type="protein sequence ID" value="EAU81911.1"/>
    <property type="molecule type" value="Genomic_DNA"/>
</dbReference>
<dbReference type="InterPro" id="IPR036396">
    <property type="entry name" value="Cyt_P450_sf"/>
</dbReference>
<dbReference type="CDD" id="cd20626">
    <property type="entry name" value="CYP_Pc22g25500-like"/>
    <property type="match status" value="1"/>
</dbReference>
<dbReference type="SUPFAM" id="SSF48264">
    <property type="entry name" value="Cytochrome P450"/>
    <property type="match status" value="1"/>
</dbReference>
<protein>
    <recommendedName>
        <fullName evidence="3">Cytochrome P450</fullName>
    </recommendedName>
</protein>
<dbReference type="RefSeq" id="XP_001839932.1">
    <property type="nucleotide sequence ID" value="XM_001839880.1"/>
</dbReference>
<sequence>MLDWQSTSIVIAAFLLASLLCLIAISLNQESAVGHSSLGGIRQLFSPDGADVGTLLADRARPNQRLVRAFGITNTFVSPHPSVHRSFVTAARSLLSRANKRGWGTFRDISTQAIHVELSLARSGSVNYGIFIQAVTLRVILVGLLGANVPMEDFSPDDIYTAASHINKLWSLSKDPSPIPSHLLPELNDALRRLLPDITTFPNPVDIVIPAWETFWRVVATTVAYSHNSKAITQLFLDFYAYPTDNAFREANADANISPKNVVEESMRLQPPSKHIARKTIRPSLSKLPKPIANLLVRFLPRISWVKHYADVQAVLRSPAIWGSNSLEFNPWRHNQDPSSTLPSRAEALGYIFGGGNLRCIGSSWAPVAAAVVASAVFDAVDRGVCSIVPGRAVGGRNGWEDWSVTDTKN</sequence>
<dbReference type="GO" id="GO:0020037">
    <property type="term" value="F:heme binding"/>
    <property type="evidence" value="ECO:0007669"/>
    <property type="project" value="InterPro"/>
</dbReference>
<reference evidence="1 2" key="1">
    <citation type="journal article" date="2010" name="Proc. Natl. Acad. Sci. U.S.A.">
        <title>Insights into evolution of multicellular fungi from the assembled chromosomes of the mushroom Coprinopsis cinerea (Coprinus cinereus).</title>
        <authorList>
            <person name="Stajich J.E."/>
            <person name="Wilke S.K."/>
            <person name="Ahren D."/>
            <person name="Au C.H."/>
            <person name="Birren B.W."/>
            <person name="Borodovsky M."/>
            <person name="Burns C."/>
            <person name="Canback B."/>
            <person name="Casselton L.A."/>
            <person name="Cheng C.K."/>
            <person name="Deng J."/>
            <person name="Dietrich F.S."/>
            <person name="Fargo D.C."/>
            <person name="Farman M.L."/>
            <person name="Gathman A.C."/>
            <person name="Goldberg J."/>
            <person name="Guigo R."/>
            <person name="Hoegger P.J."/>
            <person name="Hooker J.B."/>
            <person name="Huggins A."/>
            <person name="James T.Y."/>
            <person name="Kamada T."/>
            <person name="Kilaru S."/>
            <person name="Kodira C."/>
            <person name="Kues U."/>
            <person name="Kupfer D."/>
            <person name="Kwan H.S."/>
            <person name="Lomsadze A."/>
            <person name="Li W."/>
            <person name="Lilly W.W."/>
            <person name="Ma L.J."/>
            <person name="Mackey A.J."/>
            <person name="Manning G."/>
            <person name="Martin F."/>
            <person name="Muraguchi H."/>
            <person name="Natvig D.O."/>
            <person name="Palmerini H."/>
            <person name="Ramesh M.A."/>
            <person name="Rehmeyer C.J."/>
            <person name="Roe B.A."/>
            <person name="Shenoy N."/>
            <person name="Stanke M."/>
            <person name="Ter-Hovhannisyan V."/>
            <person name="Tunlid A."/>
            <person name="Velagapudi R."/>
            <person name="Vision T.J."/>
            <person name="Zeng Q."/>
            <person name="Zolan M.E."/>
            <person name="Pukkila P.J."/>
        </authorList>
    </citation>
    <scope>NUCLEOTIDE SEQUENCE [LARGE SCALE GENOMIC DNA]</scope>
    <source>
        <strain evidence="2">Okayama-7 / 130 / ATCC MYA-4618 / FGSC 9003</strain>
    </source>
</reference>
<dbReference type="VEuPathDB" id="FungiDB:CC1G_06122"/>
<dbReference type="OrthoDB" id="10029320at2759"/>
<dbReference type="InParanoid" id="A8PA87"/>
<dbReference type="AlphaFoldDB" id="A8PA87"/>
<keyword evidence="2" id="KW-1185">Reference proteome</keyword>
<dbReference type="eggNOG" id="ENOG502SB9Z">
    <property type="taxonomic scope" value="Eukaryota"/>
</dbReference>
<proteinExistence type="predicted"/>
<dbReference type="KEGG" id="cci:CC1G_06122"/>
<evidence type="ECO:0000313" key="2">
    <source>
        <dbReference type="Proteomes" id="UP000001861"/>
    </source>
</evidence>
<dbReference type="Gene3D" id="1.10.630.10">
    <property type="entry name" value="Cytochrome P450"/>
    <property type="match status" value="1"/>
</dbReference>
<organism evidence="1 2">
    <name type="scientific">Coprinopsis cinerea (strain Okayama-7 / 130 / ATCC MYA-4618 / FGSC 9003)</name>
    <name type="common">Inky cap fungus</name>
    <name type="synonym">Hormographiella aspergillata</name>
    <dbReference type="NCBI Taxonomy" id="240176"/>
    <lineage>
        <taxon>Eukaryota</taxon>
        <taxon>Fungi</taxon>
        <taxon>Dikarya</taxon>
        <taxon>Basidiomycota</taxon>
        <taxon>Agaricomycotina</taxon>
        <taxon>Agaricomycetes</taxon>
        <taxon>Agaricomycetidae</taxon>
        <taxon>Agaricales</taxon>
        <taxon>Agaricineae</taxon>
        <taxon>Psathyrellaceae</taxon>
        <taxon>Coprinopsis</taxon>
    </lineage>
</organism>
<dbReference type="GeneID" id="6016555"/>
<dbReference type="GO" id="GO:0016705">
    <property type="term" value="F:oxidoreductase activity, acting on paired donors, with incorporation or reduction of molecular oxygen"/>
    <property type="evidence" value="ECO:0007669"/>
    <property type="project" value="InterPro"/>
</dbReference>
<accession>A8PA87</accession>
<evidence type="ECO:0000313" key="1">
    <source>
        <dbReference type="EMBL" id="EAU81911.1"/>
    </source>
</evidence>
<dbReference type="GO" id="GO:0004497">
    <property type="term" value="F:monooxygenase activity"/>
    <property type="evidence" value="ECO:0007669"/>
    <property type="project" value="InterPro"/>
</dbReference>
<dbReference type="OMA" id="SFETMWR"/>
<gene>
    <name evidence="1" type="ORF">CC1G_06122</name>
</gene>
<dbReference type="GO" id="GO:0005506">
    <property type="term" value="F:iron ion binding"/>
    <property type="evidence" value="ECO:0007669"/>
    <property type="project" value="InterPro"/>
</dbReference>
<evidence type="ECO:0008006" key="3">
    <source>
        <dbReference type="Google" id="ProtNLM"/>
    </source>
</evidence>
<name>A8PA87_COPC7</name>
<comment type="caution">
    <text evidence="1">The sequence shown here is derived from an EMBL/GenBank/DDBJ whole genome shotgun (WGS) entry which is preliminary data.</text>
</comment>
<dbReference type="Proteomes" id="UP000001861">
    <property type="component" value="Unassembled WGS sequence"/>
</dbReference>